<dbReference type="GeneID" id="72712958"/>
<sequence>MTLRPDRRVTAGLLAVCCGLLSPLVSERVLAHRLGLAGPPVLYASVGLAGVAAVGAFRYSSTTSWRYLPLYGGLAVGGALGAFVYAFSPTQA</sequence>
<dbReference type="AlphaFoldDB" id="M0FJ94"/>
<accession>M0FJ94</accession>
<proteinExistence type="predicted"/>
<feature type="transmembrane region" description="Helical" evidence="1">
    <location>
        <begin position="67"/>
        <end position="87"/>
    </location>
</feature>
<dbReference type="RefSeq" id="WP_008582644.1">
    <property type="nucleotide sequence ID" value="NZ_AOJO01000024.1"/>
</dbReference>
<evidence type="ECO:0000313" key="2">
    <source>
        <dbReference type="EMBL" id="ELZ58659.1"/>
    </source>
</evidence>
<gene>
    <name evidence="2" type="ORF">C467_05492</name>
</gene>
<organism evidence="2 3">
    <name type="scientific">Halorubrum hochstenium ATCC 700873</name>
    <dbReference type="NCBI Taxonomy" id="1227481"/>
    <lineage>
        <taxon>Archaea</taxon>
        <taxon>Methanobacteriati</taxon>
        <taxon>Methanobacteriota</taxon>
        <taxon>Stenosarchaea group</taxon>
        <taxon>Halobacteria</taxon>
        <taxon>Halobacteriales</taxon>
        <taxon>Haloferacaceae</taxon>
        <taxon>Halorubrum</taxon>
    </lineage>
</organism>
<keyword evidence="1" id="KW-0472">Membrane</keyword>
<name>M0FJ94_9EURY</name>
<dbReference type="OrthoDB" id="289725at2157"/>
<protein>
    <submittedName>
        <fullName evidence="2">Uncharacterized protein</fullName>
    </submittedName>
</protein>
<evidence type="ECO:0000313" key="3">
    <source>
        <dbReference type="Proteomes" id="UP000011689"/>
    </source>
</evidence>
<keyword evidence="3" id="KW-1185">Reference proteome</keyword>
<keyword evidence="1" id="KW-1133">Transmembrane helix</keyword>
<dbReference type="PATRIC" id="fig|1227481.4.peg.1087"/>
<feature type="transmembrane region" description="Helical" evidence="1">
    <location>
        <begin position="41"/>
        <end position="60"/>
    </location>
</feature>
<evidence type="ECO:0000256" key="1">
    <source>
        <dbReference type="SAM" id="Phobius"/>
    </source>
</evidence>
<dbReference type="Proteomes" id="UP000011689">
    <property type="component" value="Unassembled WGS sequence"/>
</dbReference>
<reference evidence="2 3" key="1">
    <citation type="journal article" date="2014" name="PLoS Genet.">
        <title>Phylogenetically driven sequencing of extremely halophilic archaea reveals strategies for static and dynamic osmo-response.</title>
        <authorList>
            <person name="Becker E.A."/>
            <person name="Seitzer P.M."/>
            <person name="Tritt A."/>
            <person name="Larsen D."/>
            <person name="Krusor M."/>
            <person name="Yao A.I."/>
            <person name="Wu D."/>
            <person name="Madern D."/>
            <person name="Eisen J.A."/>
            <person name="Darling A.E."/>
            <person name="Facciotti M.T."/>
        </authorList>
    </citation>
    <scope>NUCLEOTIDE SEQUENCE [LARGE SCALE GENOMIC DNA]</scope>
    <source>
        <strain evidence="2 3">ATCC 700873</strain>
    </source>
</reference>
<dbReference type="EMBL" id="AOJO01000024">
    <property type="protein sequence ID" value="ELZ58659.1"/>
    <property type="molecule type" value="Genomic_DNA"/>
</dbReference>
<comment type="caution">
    <text evidence="2">The sequence shown here is derived from an EMBL/GenBank/DDBJ whole genome shotgun (WGS) entry which is preliminary data.</text>
</comment>
<keyword evidence="1" id="KW-0812">Transmembrane</keyword>